<reference evidence="1 2" key="1">
    <citation type="submission" date="2018-06" db="EMBL/GenBank/DDBJ databases">
        <authorList>
            <person name="Zhirakovskaya E."/>
        </authorList>
    </citation>
    <scope>NUCLEOTIDE SEQUENCE [LARGE SCALE GENOMIC DNA]</scope>
    <source>
        <strain evidence="1 2">LY3</strain>
    </source>
</reference>
<dbReference type="EMBL" id="QLIN01000008">
    <property type="protein sequence ID" value="RAI67338.1"/>
    <property type="molecule type" value="Genomic_DNA"/>
</dbReference>
<sequence length="83" mass="8948">MLAMVANDNAGSLAPRGVLGFIASKLAPTVARHTLTHSRSDNLPPHAYRFLFPSPKRTTECPTHRKPIAYAQAAVRNPIASIS</sequence>
<protein>
    <submittedName>
        <fullName evidence="1">Uncharacterized protein</fullName>
    </submittedName>
</protein>
<name>A0A327N4B5_PSEFL</name>
<evidence type="ECO:0000313" key="1">
    <source>
        <dbReference type="EMBL" id="RAI67338.1"/>
    </source>
</evidence>
<evidence type="ECO:0000313" key="2">
    <source>
        <dbReference type="Proteomes" id="UP000249493"/>
    </source>
</evidence>
<proteinExistence type="predicted"/>
<comment type="caution">
    <text evidence="1">The sequence shown here is derived from an EMBL/GenBank/DDBJ whole genome shotgun (WGS) entry which is preliminary data.</text>
</comment>
<organism evidence="1 2">
    <name type="scientific">Pseudomonas fluorescens</name>
    <dbReference type="NCBI Taxonomy" id="294"/>
    <lineage>
        <taxon>Bacteria</taxon>
        <taxon>Pseudomonadati</taxon>
        <taxon>Pseudomonadota</taxon>
        <taxon>Gammaproteobacteria</taxon>
        <taxon>Pseudomonadales</taxon>
        <taxon>Pseudomonadaceae</taxon>
        <taxon>Pseudomonas</taxon>
    </lineage>
</organism>
<accession>A0A327N4B5</accession>
<dbReference type="Proteomes" id="UP000249493">
    <property type="component" value="Unassembled WGS sequence"/>
</dbReference>
<gene>
    <name evidence="1" type="ORF">DOZ80_18625</name>
</gene>
<dbReference type="AlphaFoldDB" id="A0A327N4B5"/>